<evidence type="ECO:0000256" key="7">
    <source>
        <dbReference type="ARBA" id="ARBA00055169"/>
    </source>
</evidence>
<comment type="caution">
    <text evidence="15">The sequence shown here is derived from an EMBL/GenBank/DDBJ whole genome shotgun (WGS) entry which is preliminary data.</text>
</comment>
<dbReference type="NCBIfam" id="NF004281">
    <property type="entry name" value="PRK05690.1"/>
    <property type="match status" value="1"/>
</dbReference>
<dbReference type="GO" id="GO:0005524">
    <property type="term" value="F:ATP binding"/>
    <property type="evidence" value="ECO:0007669"/>
    <property type="project" value="UniProtKB-KW"/>
</dbReference>
<keyword evidence="3" id="KW-0808">Transferase</keyword>
<dbReference type="EMBL" id="JACYTR010000008">
    <property type="protein sequence ID" value="MBD8525299.1"/>
    <property type="molecule type" value="Genomic_DNA"/>
</dbReference>
<evidence type="ECO:0000256" key="8">
    <source>
        <dbReference type="ARBA" id="ARBA00063809"/>
    </source>
</evidence>
<dbReference type="GO" id="GO:0008146">
    <property type="term" value="F:sulfotransferase activity"/>
    <property type="evidence" value="ECO:0007669"/>
    <property type="project" value="TreeGrafter"/>
</dbReference>
<dbReference type="RefSeq" id="WP_192028644.1">
    <property type="nucleotide sequence ID" value="NZ_JACYTR010000008.1"/>
</dbReference>
<evidence type="ECO:0000313" key="16">
    <source>
        <dbReference type="Proteomes" id="UP000613768"/>
    </source>
</evidence>
<dbReference type="FunFam" id="3.40.50.720:FF:000033">
    <property type="entry name" value="Adenylyltransferase and sulfurtransferase MOCS3"/>
    <property type="match status" value="1"/>
</dbReference>
<dbReference type="CDD" id="cd00158">
    <property type="entry name" value="RHOD"/>
    <property type="match status" value="1"/>
</dbReference>
<dbReference type="SUPFAM" id="SSF69572">
    <property type="entry name" value="Activating enzymes of the ubiquitin-like proteins"/>
    <property type="match status" value="1"/>
</dbReference>
<dbReference type="PROSITE" id="PS50206">
    <property type="entry name" value="RHODANESE_3"/>
    <property type="match status" value="1"/>
</dbReference>
<comment type="catalytic activity">
    <reaction evidence="6">
        <text>[molybdopterin-synthase sulfur-carrier protein]-C-terminal Gly-Gly + ATP + H(+) = [molybdopterin-synthase sulfur-carrier protein]-C-terminal Gly-Gly-AMP + diphosphate</text>
        <dbReference type="Rhea" id="RHEA:43616"/>
        <dbReference type="Rhea" id="RHEA-COMP:12159"/>
        <dbReference type="Rhea" id="RHEA-COMP:12202"/>
        <dbReference type="ChEBI" id="CHEBI:15378"/>
        <dbReference type="ChEBI" id="CHEBI:30616"/>
        <dbReference type="ChEBI" id="CHEBI:33019"/>
        <dbReference type="ChEBI" id="CHEBI:90618"/>
        <dbReference type="ChEBI" id="CHEBI:90778"/>
        <dbReference type="EC" id="2.7.7.80"/>
    </reaction>
</comment>
<dbReference type="InterPro" id="IPR045886">
    <property type="entry name" value="ThiF/MoeB/HesA"/>
</dbReference>
<dbReference type="PANTHER" id="PTHR10953:SF102">
    <property type="entry name" value="ADENYLYLTRANSFERASE AND SULFURTRANSFERASE MOCS3"/>
    <property type="match status" value="1"/>
</dbReference>
<feature type="domain" description="Rhodanese" evidence="14">
    <location>
        <begin position="28"/>
        <end position="118"/>
    </location>
</feature>
<evidence type="ECO:0000256" key="12">
    <source>
        <dbReference type="ARBA" id="ARBA00075328"/>
    </source>
</evidence>
<name>A0AAW3ZKT2_9GAMM</name>
<evidence type="ECO:0000256" key="6">
    <source>
        <dbReference type="ARBA" id="ARBA00052218"/>
    </source>
</evidence>
<dbReference type="PANTHER" id="PTHR10953">
    <property type="entry name" value="UBIQUITIN-ACTIVATING ENZYME E1"/>
    <property type="match status" value="1"/>
</dbReference>
<dbReference type="InterPro" id="IPR036873">
    <property type="entry name" value="Rhodanese-like_dom_sf"/>
</dbReference>
<evidence type="ECO:0000313" key="15">
    <source>
        <dbReference type="EMBL" id="MBD8525299.1"/>
    </source>
</evidence>
<evidence type="ECO:0000256" key="9">
    <source>
        <dbReference type="ARBA" id="ARBA00066884"/>
    </source>
</evidence>
<evidence type="ECO:0000256" key="10">
    <source>
        <dbReference type="ARBA" id="ARBA00073635"/>
    </source>
</evidence>
<keyword evidence="4" id="KW-0547">Nucleotide-binding</keyword>
<gene>
    <name evidence="15" type="primary">moeB</name>
    <name evidence="15" type="ORF">IFO71_06030</name>
</gene>
<keyword evidence="5" id="KW-0067">ATP-binding</keyword>
<dbReference type="CDD" id="cd00757">
    <property type="entry name" value="ThiF_MoeB_HesA_family"/>
    <property type="match status" value="1"/>
</dbReference>
<dbReference type="EC" id="2.7.7.80" evidence="9"/>
<evidence type="ECO:0000259" key="14">
    <source>
        <dbReference type="PROSITE" id="PS50206"/>
    </source>
</evidence>
<dbReference type="GO" id="GO:0004792">
    <property type="term" value="F:thiosulfate-cyanide sulfurtransferase activity"/>
    <property type="evidence" value="ECO:0007669"/>
    <property type="project" value="TreeGrafter"/>
</dbReference>
<dbReference type="Pfam" id="PF00581">
    <property type="entry name" value="Rhodanese"/>
    <property type="match status" value="1"/>
</dbReference>
<dbReference type="AlphaFoldDB" id="A0AAW3ZKT2"/>
<proteinExistence type="inferred from homology"/>
<evidence type="ECO:0000256" key="11">
    <source>
        <dbReference type="ARBA" id="ARBA00075110"/>
    </source>
</evidence>
<dbReference type="Gene3D" id="3.40.250.10">
    <property type="entry name" value="Rhodanese-like domain"/>
    <property type="match status" value="1"/>
</dbReference>
<dbReference type="NCBIfam" id="NF006444">
    <property type="entry name" value="PRK08762.1"/>
    <property type="match status" value="1"/>
</dbReference>
<comment type="similarity">
    <text evidence="2">Belongs to the HesA/MoeB/ThiF family.</text>
</comment>
<evidence type="ECO:0000256" key="2">
    <source>
        <dbReference type="ARBA" id="ARBA00009919"/>
    </source>
</evidence>
<dbReference type="Gene3D" id="3.40.50.720">
    <property type="entry name" value="NAD(P)-binding Rossmann-like Domain"/>
    <property type="match status" value="1"/>
</dbReference>
<dbReference type="InterPro" id="IPR001763">
    <property type="entry name" value="Rhodanese-like_dom"/>
</dbReference>
<dbReference type="GO" id="GO:0061605">
    <property type="term" value="F:molybdopterin-synthase adenylyltransferase activity"/>
    <property type="evidence" value="ECO:0007669"/>
    <property type="project" value="UniProtKB-EC"/>
</dbReference>
<evidence type="ECO:0000256" key="4">
    <source>
        <dbReference type="ARBA" id="ARBA00022741"/>
    </source>
</evidence>
<keyword evidence="16" id="KW-1185">Reference proteome</keyword>
<dbReference type="SUPFAM" id="SSF52821">
    <property type="entry name" value="Rhodanese/Cell cycle control phosphatase"/>
    <property type="match status" value="1"/>
</dbReference>
<comment type="subunit">
    <text evidence="8">Homodimer. Forms a stable heterotetrameric complex of 2 MoeB and 2 MoaD during adenylation of MoaD.</text>
</comment>
<sequence>MSYQPYDPLAEARRLVEEVDCQVAFDRQAQGARLIDVREAHEFAVAAPSGAQSAPRSALELGLGEYAWSPDEELLLICGSGRRSLLAGLALQRLGYSRVRSVAGGFDAWKAAGLPIEQRDLDPDWLQRYARHINLDEIGLSGQQTLQASRILVIGAGGLGCPALQYLAAAGVGHIRIADDDKVERSNLQRQVLHAEARIGMNKAESARLSLQALNPRVKVEVLTQRIDDANVDQHVAACDLVVDGSDNLPTRYRVSDACVRQGKPMVFAAVHRFQGQVAVFNAGVRRGHSPCYRCLFPAPPPAELAPNCSEVGVLGVTPGIFGLLQANEAIKLLLGIGDSLDGRLLSLDLLSLQMRLTRIPPDPDCPACGRAGTSDLQPVAEWCANSPPQG</sequence>
<dbReference type="GO" id="GO:0008641">
    <property type="term" value="F:ubiquitin-like modifier activating enzyme activity"/>
    <property type="evidence" value="ECO:0007669"/>
    <property type="project" value="InterPro"/>
</dbReference>
<dbReference type="InterPro" id="IPR035985">
    <property type="entry name" value="Ubiquitin-activating_enz"/>
</dbReference>
<reference evidence="15 16" key="1">
    <citation type="submission" date="2020-09" db="EMBL/GenBank/DDBJ databases">
        <title>Pseudoxanthomonas sp. CAU 1598 isolated from sand of Yaerae Beach.</title>
        <authorList>
            <person name="Kim W."/>
        </authorList>
    </citation>
    <scope>NUCLEOTIDE SEQUENCE [LARGE SCALE GENOMIC DNA]</scope>
    <source>
        <strain evidence="15 16">CAU 1598</strain>
    </source>
</reference>
<dbReference type="GO" id="GO:0005829">
    <property type="term" value="C:cytosol"/>
    <property type="evidence" value="ECO:0007669"/>
    <property type="project" value="TreeGrafter"/>
</dbReference>
<dbReference type="Proteomes" id="UP000613768">
    <property type="component" value="Unassembled WGS sequence"/>
</dbReference>
<protein>
    <recommendedName>
        <fullName evidence="10">Molybdopterin-synthase adenylyltransferase</fullName>
        <ecNumber evidence="9">2.7.7.80</ecNumber>
    </recommendedName>
    <alternativeName>
        <fullName evidence="13">MoaD protein adenylase</fullName>
    </alternativeName>
    <alternativeName>
        <fullName evidence="11">Molybdopterin-converting factor subunit 1 adenylase</fullName>
    </alternativeName>
    <alternativeName>
        <fullName evidence="12">Sulfur carrier protein MoaD adenylyltransferase</fullName>
    </alternativeName>
</protein>
<evidence type="ECO:0000256" key="1">
    <source>
        <dbReference type="ARBA" id="ARBA00005046"/>
    </source>
</evidence>
<organism evidence="15 16">
    <name type="scientific">Pseudomarimonas arenosa</name>
    <dbReference type="NCBI Taxonomy" id="2774145"/>
    <lineage>
        <taxon>Bacteria</taxon>
        <taxon>Pseudomonadati</taxon>
        <taxon>Pseudomonadota</taxon>
        <taxon>Gammaproteobacteria</taxon>
        <taxon>Lysobacterales</taxon>
        <taxon>Lysobacteraceae</taxon>
        <taxon>Pseudomarimonas</taxon>
    </lineage>
</organism>
<comment type="function">
    <text evidence="7">Catalyzes the adenylation by ATP of the carboxyl group of the C-terminal glycine of sulfur carrier protein MoaD.</text>
</comment>
<dbReference type="SMART" id="SM00450">
    <property type="entry name" value="RHOD"/>
    <property type="match status" value="1"/>
</dbReference>
<dbReference type="InterPro" id="IPR000594">
    <property type="entry name" value="ThiF_NAD_FAD-bd"/>
</dbReference>
<dbReference type="Pfam" id="PF00899">
    <property type="entry name" value="ThiF"/>
    <property type="match status" value="1"/>
</dbReference>
<evidence type="ECO:0000256" key="3">
    <source>
        <dbReference type="ARBA" id="ARBA00022679"/>
    </source>
</evidence>
<comment type="pathway">
    <text evidence="1">Cofactor biosynthesis; molybdopterin biosynthesis.</text>
</comment>
<keyword evidence="15" id="KW-0548">Nucleotidyltransferase</keyword>
<evidence type="ECO:0000256" key="13">
    <source>
        <dbReference type="ARBA" id="ARBA00078531"/>
    </source>
</evidence>
<evidence type="ECO:0000256" key="5">
    <source>
        <dbReference type="ARBA" id="ARBA00022840"/>
    </source>
</evidence>
<accession>A0AAW3ZKT2</accession>